<dbReference type="EMBL" id="LRBV02000007">
    <property type="status" value="NOT_ANNOTATED_CDS"/>
    <property type="molecule type" value="Genomic_DNA"/>
</dbReference>
<feature type="transmembrane region" description="Helical" evidence="2">
    <location>
        <begin position="414"/>
        <end position="437"/>
    </location>
</feature>
<name>A0A7N2M2A3_QUELO</name>
<evidence type="ECO:0000256" key="1">
    <source>
        <dbReference type="SAM" id="MobiDB-lite"/>
    </source>
</evidence>
<keyword evidence="2" id="KW-1133">Transmembrane helix</keyword>
<protein>
    <submittedName>
        <fullName evidence="3">Uncharacterized protein</fullName>
    </submittedName>
</protein>
<accession>A0A7N2M2A3</accession>
<dbReference type="EnsemblPlants" id="QL07p007576:mrna">
    <property type="protein sequence ID" value="QL07p007576:mrna"/>
    <property type="gene ID" value="QL07p007576"/>
</dbReference>
<keyword evidence="2" id="KW-0812">Transmembrane</keyword>
<dbReference type="InterPro" id="IPR004158">
    <property type="entry name" value="DUF247_pln"/>
</dbReference>
<reference evidence="3" key="2">
    <citation type="submission" date="2021-01" db="UniProtKB">
        <authorList>
            <consortium name="EnsemblPlants"/>
        </authorList>
    </citation>
    <scope>IDENTIFICATION</scope>
</reference>
<evidence type="ECO:0000256" key="2">
    <source>
        <dbReference type="SAM" id="Phobius"/>
    </source>
</evidence>
<sequence length="438" mass="50242">MAEECKKQDRKGALVDVQHGAWFDKPRPASPFCITSSRLFAFVNLNHGLGYGLPVGLFSLGGLGHVTAPKKLTQNENLTVTQKAVEREAGESSRCITEEVPIQIISTQTTLSKRFEMVREAGKNVKNKSPTPKIQKVIFMLRNDKDFEEYYEPQVISLGPIHHGKPKYQLGEKYKLVLTSEFIESSGKSMEELPYSLLEWLMSLSKMKKKLEDSIDKFIESRASEQQQRDSRKARNLEKKSQDQSISLDIREPEHMHIHLLDKLRIRLLANHDGQMDYLIDLETQNDLNWQLYRNIQELQAVVDDSTGPKFFNLIAYEMCPDFNNDYGVPSYISFLDSLIDEANDVKELRKAGILYNLLGSDQEVTQLFNEIGTDLVPNNKIYSDVRSRIQKYYKNKVKSWISQAIHDHFSNPWTILAFLGALLALALSFVQTWYTVP</sequence>
<dbReference type="AlphaFoldDB" id="A0A7N2M2A3"/>
<keyword evidence="4" id="KW-1185">Reference proteome</keyword>
<evidence type="ECO:0000313" key="4">
    <source>
        <dbReference type="Proteomes" id="UP000594261"/>
    </source>
</evidence>
<feature type="compositionally biased region" description="Basic and acidic residues" evidence="1">
    <location>
        <begin position="222"/>
        <end position="242"/>
    </location>
</feature>
<proteinExistence type="predicted"/>
<feature type="region of interest" description="Disordered" evidence="1">
    <location>
        <begin position="222"/>
        <end position="246"/>
    </location>
</feature>
<dbReference type="Gramene" id="QL07p007576:mrna">
    <property type="protein sequence ID" value="QL07p007576:mrna"/>
    <property type="gene ID" value="QL07p007576"/>
</dbReference>
<evidence type="ECO:0000313" key="3">
    <source>
        <dbReference type="EnsemblPlants" id="QL07p007576:mrna"/>
    </source>
</evidence>
<dbReference type="PANTHER" id="PTHR31170:SF25">
    <property type="entry name" value="BNAA09G04570D PROTEIN"/>
    <property type="match status" value="1"/>
</dbReference>
<organism evidence="3 4">
    <name type="scientific">Quercus lobata</name>
    <name type="common">Valley oak</name>
    <dbReference type="NCBI Taxonomy" id="97700"/>
    <lineage>
        <taxon>Eukaryota</taxon>
        <taxon>Viridiplantae</taxon>
        <taxon>Streptophyta</taxon>
        <taxon>Embryophyta</taxon>
        <taxon>Tracheophyta</taxon>
        <taxon>Spermatophyta</taxon>
        <taxon>Magnoliopsida</taxon>
        <taxon>eudicotyledons</taxon>
        <taxon>Gunneridae</taxon>
        <taxon>Pentapetalae</taxon>
        <taxon>rosids</taxon>
        <taxon>fabids</taxon>
        <taxon>Fagales</taxon>
        <taxon>Fagaceae</taxon>
        <taxon>Quercus</taxon>
    </lineage>
</organism>
<reference evidence="3 4" key="1">
    <citation type="journal article" date="2016" name="G3 (Bethesda)">
        <title>First Draft Assembly and Annotation of the Genome of a California Endemic Oak Quercus lobata Nee (Fagaceae).</title>
        <authorList>
            <person name="Sork V.L."/>
            <person name="Fitz-Gibbon S.T."/>
            <person name="Puiu D."/>
            <person name="Crepeau M."/>
            <person name="Gugger P.F."/>
            <person name="Sherman R."/>
            <person name="Stevens K."/>
            <person name="Langley C.H."/>
            <person name="Pellegrini M."/>
            <person name="Salzberg S.L."/>
        </authorList>
    </citation>
    <scope>NUCLEOTIDE SEQUENCE [LARGE SCALE GENOMIC DNA]</scope>
    <source>
        <strain evidence="3 4">cv. SW786</strain>
    </source>
</reference>
<dbReference type="InParanoid" id="A0A7N2M2A3"/>
<dbReference type="Proteomes" id="UP000594261">
    <property type="component" value="Chromosome 7"/>
</dbReference>
<dbReference type="PANTHER" id="PTHR31170">
    <property type="entry name" value="BNAC04G53230D PROTEIN"/>
    <property type="match status" value="1"/>
</dbReference>
<dbReference type="Pfam" id="PF03140">
    <property type="entry name" value="DUF247"/>
    <property type="match status" value="2"/>
</dbReference>
<keyword evidence="2" id="KW-0472">Membrane</keyword>